<dbReference type="CDD" id="cd14014">
    <property type="entry name" value="STKc_PknB_like"/>
    <property type="match status" value="1"/>
</dbReference>
<dbReference type="RefSeq" id="WP_175591412.1">
    <property type="nucleotide sequence ID" value="NZ_JABWGN010000008.1"/>
</dbReference>
<dbReference type="Gene3D" id="3.30.200.20">
    <property type="entry name" value="Phosphorylase Kinase, domain 1"/>
    <property type="match status" value="1"/>
</dbReference>
<dbReference type="PROSITE" id="PS50011">
    <property type="entry name" value="PROTEIN_KINASE_DOM"/>
    <property type="match status" value="1"/>
</dbReference>
<reference evidence="8 9" key="1">
    <citation type="submission" date="2020-06" db="EMBL/GenBank/DDBJ databases">
        <title>Nonomuraea sp. SMC257, a novel actinomycete isolated from soil.</title>
        <authorList>
            <person name="Chanama M."/>
        </authorList>
    </citation>
    <scope>NUCLEOTIDE SEQUENCE [LARGE SCALE GENOMIC DNA]</scope>
    <source>
        <strain evidence="8 9">SMC257</strain>
    </source>
</reference>
<dbReference type="PROSITE" id="PS00108">
    <property type="entry name" value="PROTEIN_KINASE_ST"/>
    <property type="match status" value="1"/>
</dbReference>
<evidence type="ECO:0000313" key="8">
    <source>
        <dbReference type="EMBL" id="NUW33953.1"/>
    </source>
</evidence>
<keyword evidence="8" id="KW-0723">Serine/threonine-protein kinase</keyword>
<keyword evidence="9" id="KW-1185">Reference proteome</keyword>
<accession>A0A7Y6IA66</accession>
<feature type="domain" description="Protein kinase" evidence="7">
    <location>
        <begin position="11"/>
        <end position="270"/>
    </location>
</feature>
<gene>
    <name evidence="8" type="ORF">HTZ77_21320</name>
</gene>
<evidence type="ECO:0000256" key="3">
    <source>
        <dbReference type="ARBA" id="ARBA00022777"/>
    </source>
</evidence>
<dbReference type="Pfam" id="PF00069">
    <property type="entry name" value="Pkinase"/>
    <property type="match status" value="1"/>
</dbReference>
<dbReference type="InterPro" id="IPR017441">
    <property type="entry name" value="Protein_kinase_ATP_BS"/>
</dbReference>
<evidence type="ECO:0000256" key="1">
    <source>
        <dbReference type="ARBA" id="ARBA00022679"/>
    </source>
</evidence>
<keyword evidence="6" id="KW-0812">Transmembrane</keyword>
<evidence type="ECO:0000256" key="5">
    <source>
        <dbReference type="PROSITE-ProRule" id="PRU10141"/>
    </source>
</evidence>
<keyword evidence="1" id="KW-0808">Transferase</keyword>
<dbReference type="GO" id="GO:0005524">
    <property type="term" value="F:ATP binding"/>
    <property type="evidence" value="ECO:0007669"/>
    <property type="project" value="UniProtKB-UniRule"/>
</dbReference>
<dbReference type="InterPro" id="IPR000719">
    <property type="entry name" value="Prot_kinase_dom"/>
</dbReference>
<evidence type="ECO:0000256" key="4">
    <source>
        <dbReference type="ARBA" id="ARBA00022840"/>
    </source>
</evidence>
<dbReference type="Proteomes" id="UP000586042">
    <property type="component" value="Unassembled WGS sequence"/>
</dbReference>
<keyword evidence="6" id="KW-1133">Transmembrane helix</keyword>
<evidence type="ECO:0000313" key="9">
    <source>
        <dbReference type="Proteomes" id="UP000586042"/>
    </source>
</evidence>
<keyword evidence="4 5" id="KW-0067">ATP-binding</keyword>
<keyword evidence="2 5" id="KW-0547">Nucleotide-binding</keyword>
<keyword evidence="3 8" id="KW-0418">Kinase</keyword>
<dbReference type="EMBL" id="JABWGN010000008">
    <property type="protein sequence ID" value="NUW33953.1"/>
    <property type="molecule type" value="Genomic_DNA"/>
</dbReference>
<name>A0A7Y6IA66_9ACTN</name>
<dbReference type="GO" id="GO:0004674">
    <property type="term" value="F:protein serine/threonine kinase activity"/>
    <property type="evidence" value="ECO:0007669"/>
    <property type="project" value="UniProtKB-KW"/>
</dbReference>
<feature type="binding site" evidence="5">
    <location>
        <position position="39"/>
    </location>
    <ligand>
        <name>ATP</name>
        <dbReference type="ChEBI" id="CHEBI:30616"/>
    </ligand>
</feature>
<proteinExistence type="predicted"/>
<evidence type="ECO:0000259" key="7">
    <source>
        <dbReference type="PROSITE" id="PS50011"/>
    </source>
</evidence>
<evidence type="ECO:0000256" key="6">
    <source>
        <dbReference type="SAM" id="Phobius"/>
    </source>
</evidence>
<dbReference type="InterPro" id="IPR011009">
    <property type="entry name" value="Kinase-like_dom_sf"/>
</dbReference>
<comment type="caution">
    <text evidence="8">The sequence shown here is derived from an EMBL/GenBank/DDBJ whole genome shotgun (WGS) entry which is preliminary data.</text>
</comment>
<sequence>MPHPPRRIGGYRIVRRLGQGGMGTVYLAETPGGERVAVKVIRDERLDDEGHRRRFARETAILRRVTETAPACTARIVGSGWDDERAYLVTEYVDAPDLARRVTDGGPLAGDELLALGTGVAAALRALHEALVIHRDLKPANVLLAPSGPKVIDFGVAQLADGGTTTRAALGTAGYMSPEQALGHPVTPASDVFAWGAIMAYAATGRCPFGEDAVAAVTRRVAYEEPDLEGVDGRLRDVIAWALRKDPAARPDAERLAAALDGAPVPAPDLSWTVPDPYGPAAEGARADALPEARGSARRVTQRAAGLAAVLLGAAGVLGATGSLKALSAWLAGCGLVPLAAPYPWRSRRLGALVTVAALLAALGVSTGAVPIGARACAEAVRADAAPVELSGFDTTRAGSARESAPGRWAVAAFGGAAGDEYTWTGIRGGLPDWCAFQVDLDVTVRGPSRAPAEGMGWGYGLGVCSAFDGAQPRGLSLQYAFYQGRTRQANAFAMTRLPAPNDYLPDQPATPPGGLDQRRHHWRVLYDHGRVAYQFDYGVTQTAWYAATGYPLLAGCLGSEFLLRVWQARVEVENVLVSPG</sequence>
<dbReference type="SMART" id="SM00220">
    <property type="entry name" value="S_TKc"/>
    <property type="match status" value="1"/>
</dbReference>
<evidence type="ECO:0000256" key="2">
    <source>
        <dbReference type="ARBA" id="ARBA00022741"/>
    </source>
</evidence>
<keyword evidence="6" id="KW-0472">Membrane</keyword>
<dbReference type="PROSITE" id="PS00107">
    <property type="entry name" value="PROTEIN_KINASE_ATP"/>
    <property type="match status" value="1"/>
</dbReference>
<dbReference type="AlphaFoldDB" id="A0A7Y6IA66"/>
<feature type="transmembrane region" description="Helical" evidence="6">
    <location>
        <begin position="352"/>
        <end position="374"/>
    </location>
</feature>
<feature type="transmembrane region" description="Helical" evidence="6">
    <location>
        <begin position="327"/>
        <end position="345"/>
    </location>
</feature>
<dbReference type="Gene3D" id="1.10.510.10">
    <property type="entry name" value="Transferase(Phosphotransferase) domain 1"/>
    <property type="match status" value="1"/>
</dbReference>
<dbReference type="SUPFAM" id="SSF56112">
    <property type="entry name" value="Protein kinase-like (PK-like)"/>
    <property type="match status" value="1"/>
</dbReference>
<dbReference type="PANTHER" id="PTHR43289">
    <property type="entry name" value="MITOGEN-ACTIVATED PROTEIN KINASE KINASE KINASE 20-RELATED"/>
    <property type="match status" value="1"/>
</dbReference>
<dbReference type="InterPro" id="IPR008271">
    <property type="entry name" value="Ser/Thr_kinase_AS"/>
</dbReference>
<feature type="transmembrane region" description="Helical" evidence="6">
    <location>
        <begin position="304"/>
        <end position="321"/>
    </location>
</feature>
<protein>
    <submittedName>
        <fullName evidence="8">Serine/threonine protein kinase</fullName>
    </submittedName>
</protein>
<dbReference type="PANTHER" id="PTHR43289:SF34">
    <property type="entry name" value="SERINE_THREONINE-PROTEIN KINASE YBDM-RELATED"/>
    <property type="match status" value="1"/>
</dbReference>
<organism evidence="8 9">
    <name type="scientific">Nonomuraea montanisoli</name>
    <dbReference type="NCBI Taxonomy" id="2741721"/>
    <lineage>
        <taxon>Bacteria</taxon>
        <taxon>Bacillati</taxon>
        <taxon>Actinomycetota</taxon>
        <taxon>Actinomycetes</taxon>
        <taxon>Streptosporangiales</taxon>
        <taxon>Streptosporangiaceae</taxon>
        <taxon>Nonomuraea</taxon>
    </lineage>
</organism>